<keyword evidence="2" id="KW-1185">Reference proteome</keyword>
<comment type="caution">
    <text evidence="1">The sequence shown here is derived from an EMBL/GenBank/DDBJ whole genome shotgun (WGS) entry which is preliminary data.</text>
</comment>
<dbReference type="AlphaFoldDB" id="A0A5B2VN47"/>
<reference evidence="1 2" key="1">
    <citation type="submission" date="2019-09" db="EMBL/GenBank/DDBJ databases">
        <title>Chitinophaga ginsengihumi sp. nov., isolated from soil of ginseng rhizosphere.</title>
        <authorList>
            <person name="Lee J."/>
        </authorList>
    </citation>
    <scope>NUCLEOTIDE SEQUENCE [LARGE SCALE GENOMIC DNA]</scope>
    <source>
        <strain evidence="1 2">BN140078</strain>
    </source>
</reference>
<dbReference type="EMBL" id="VUOC01000004">
    <property type="protein sequence ID" value="KAA2239732.1"/>
    <property type="molecule type" value="Genomic_DNA"/>
</dbReference>
<protein>
    <recommendedName>
        <fullName evidence="3">AhpC/TSA family protein</fullName>
    </recommendedName>
</protein>
<dbReference type="Proteomes" id="UP000324611">
    <property type="component" value="Unassembled WGS sequence"/>
</dbReference>
<gene>
    <name evidence="1" type="ORF">F0L74_26430</name>
</gene>
<reference evidence="1 2" key="2">
    <citation type="submission" date="2019-09" db="EMBL/GenBank/DDBJ databases">
        <authorList>
            <person name="Jin C."/>
        </authorList>
    </citation>
    <scope>NUCLEOTIDE SEQUENCE [LARGE SCALE GENOMIC DNA]</scope>
    <source>
        <strain evidence="1 2">BN140078</strain>
    </source>
</reference>
<evidence type="ECO:0000313" key="1">
    <source>
        <dbReference type="EMBL" id="KAA2239732.1"/>
    </source>
</evidence>
<name>A0A5B2VN47_9BACT</name>
<dbReference type="PROSITE" id="PS51257">
    <property type="entry name" value="PROKAR_LIPOPROTEIN"/>
    <property type="match status" value="1"/>
</dbReference>
<dbReference type="RefSeq" id="WP_149840909.1">
    <property type="nucleotide sequence ID" value="NZ_VUOC01000004.1"/>
</dbReference>
<proteinExistence type="predicted"/>
<accession>A0A5B2VN47</accession>
<sequence>MFSRHINGFLVIGMTILFLSCKQESKKSGSFNKIIAENSLQDTLFRRLTNLTSDGNDIESMKEDSLFFLILPVEAACPSCRKKTIDSIVKYKDQIDDQHFIIITGSGRRIIESFFNEQGCELPIGAHNIFIDSTHQAFINDLSFTRPEIYYAHRRRVFEKISCVPTNIKGELAKFFRLKVDGD</sequence>
<evidence type="ECO:0000313" key="2">
    <source>
        <dbReference type="Proteomes" id="UP000324611"/>
    </source>
</evidence>
<organism evidence="1 2">
    <name type="scientific">Chitinophaga agrisoli</name>
    <dbReference type="NCBI Taxonomy" id="2607653"/>
    <lineage>
        <taxon>Bacteria</taxon>
        <taxon>Pseudomonadati</taxon>
        <taxon>Bacteroidota</taxon>
        <taxon>Chitinophagia</taxon>
        <taxon>Chitinophagales</taxon>
        <taxon>Chitinophagaceae</taxon>
        <taxon>Chitinophaga</taxon>
    </lineage>
</organism>
<evidence type="ECO:0008006" key="3">
    <source>
        <dbReference type="Google" id="ProtNLM"/>
    </source>
</evidence>